<accession>A0ABP9A8T5</accession>
<dbReference type="InterPro" id="IPR007922">
    <property type="entry name" value="DciA-like"/>
</dbReference>
<organism evidence="1 2">
    <name type="scientific">Flavobacterium hankyongi</name>
    <dbReference type="NCBI Taxonomy" id="1176532"/>
    <lineage>
        <taxon>Bacteria</taxon>
        <taxon>Pseudomonadati</taxon>
        <taxon>Bacteroidota</taxon>
        <taxon>Flavobacteriia</taxon>
        <taxon>Flavobacteriales</taxon>
        <taxon>Flavobacteriaceae</taxon>
        <taxon>Flavobacterium</taxon>
    </lineage>
</organism>
<reference evidence="2" key="1">
    <citation type="journal article" date="2019" name="Int. J. Syst. Evol. Microbiol.">
        <title>The Global Catalogue of Microorganisms (GCM) 10K type strain sequencing project: providing services to taxonomists for standard genome sequencing and annotation.</title>
        <authorList>
            <consortium name="The Broad Institute Genomics Platform"/>
            <consortium name="The Broad Institute Genome Sequencing Center for Infectious Disease"/>
            <person name="Wu L."/>
            <person name="Ma J."/>
        </authorList>
    </citation>
    <scope>NUCLEOTIDE SEQUENCE [LARGE SCALE GENOMIC DNA]</scope>
    <source>
        <strain evidence="2">JCM 18198</strain>
    </source>
</reference>
<name>A0ABP9A8T5_9FLAO</name>
<sequence length="98" mass="11126">MTKRLSNESSISDVLKEIIEVNKLDKGLNQISVADAWKNLMGNGVNNYTRNVLLKGSTLYVELTSSVLREELSYGKDKIIKMINEELKREVVKEVVLK</sequence>
<comment type="caution">
    <text evidence="1">The sequence shown here is derived from an EMBL/GenBank/DDBJ whole genome shotgun (WGS) entry which is preliminary data.</text>
</comment>
<dbReference type="PANTHER" id="PTHR36456">
    <property type="entry name" value="UPF0232 PROTEIN SCO3875"/>
    <property type="match status" value="1"/>
</dbReference>
<dbReference type="PANTHER" id="PTHR36456:SF1">
    <property type="entry name" value="UPF0232 PROTEIN SCO3875"/>
    <property type="match status" value="1"/>
</dbReference>
<evidence type="ECO:0000313" key="1">
    <source>
        <dbReference type="EMBL" id="GAA4776101.1"/>
    </source>
</evidence>
<dbReference type="EMBL" id="BAABIP010000022">
    <property type="protein sequence ID" value="GAA4776101.1"/>
    <property type="molecule type" value="Genomic_DNA"/>
</dbReference>
<dbReference type="Pfam" id="PF05258">
    <property type="entry name" value="DciA"/>
    <property type="match status" value="1"/>
</dbReference>
<protein>
    <submittedName>
        <fullName evidence="1">DUF721 domain-containing protein</fullName>
    </submittedName>
</protein>
<dbReference type="Proteomes" id="UP001500141">
    <property type="component" value="Unassembled WGS sequence"/>
</dbReference>
<evidence type="ECO:0000313" key="2">
    <source>
        <dbReference type="Proteomes" id="UP001500141"/>
    </source>
</evidence>
<dbReference type="RefSeq" id="WP_264543154.1">
    <property type="nucleotide sequence ID" value="NZ_BAABIP010000022.1"/>
</dbReference>
<keyword evidence="2" id="KW-1185">Reference proteome</keyword>
<proteinExistence type="predicted"/>
<gene>
    <name evidence="1" type="ORF">GCM10023230_28920</name>
</gene>